<keyword evidence="7" id="KW-0539">Nucleus</keyword>
<dbReference type="PROSITE" id="PS00463">
    <property type="entry name" value="ZN2_CY6_FUNGAL_1"/>
    <property type="match status" value="1"/>
</dbReference>
<dbReference type="InParanoid" id="E4UW65"/>
<comment type="subcellular location">
    <subcellularLocation>
        <location evidence="1">Nucleus</location>
    </subcellularLocation>
</comment>
<reference evidence="13" key="1">
    <citation type="journal article" date="2012" name="MBio">
        <title>Comparative genome analysis of Trichophyton rubrum and related dermatophytes reveals candidate genes involved in infection.</title>
        <authorList>
            <person name="Martinez D.A."/>
            <person name="Oliver B.G."/>
            <person name="Graeser Y."/>
            <person name="Goldberg J.M."/>
            <person name="Li W."/>
            <person name="Martinez-Rossi N.M."/>
            <person name="Monod M."/>
            <person name="Shelest E."/>
            <person name="Barton R.C."/>
            <person name="Birch E."/>
            <person name="Brakhage A.A."/>
            <person name="Chen Z."/>
            <person name="Gurr S.J."/>
            <person name="Heiman D."/>
            <person name="Heitman J."/>
            <person name="Kosti I."/>
            <person name="Rossi A."/>
            <person name="Saif S."/>
            <person name="Samalova M."/>
            <person name="Saunders C.W."/>
            <person name="Shea T."/>
            <person name="Summerbell R.C."/>
            <person name="Xu J."/>
            <person name="Young S."/>
            <person name="Zeng Q."/>
            <person name="Birren B.W."/>
            <person name="Cuomo C.A."/>
            <person name="White T.C."/>
        </authorList>
    </citation>
    <scope>NUCLEOTIDE SEQUENCE [LARGE SCALE GENOMIC DNA]</scope>
    <source>
        <strain evidence="13">ATCC MYA-4604 / CBS 118893</strain>
    </source>
</reference>
<feature type="compositionally biased region" description="Basic residues" evidence="10">
    <location>
        <begin position="18"/>
        <end position="27"/>
    </location>
</feature>
<dbReference type="PANTHER" id="PTHR31001:SF74">
    <property type="entry name" value="ZN(II)2CYS6 TRANSCRIPTION FACTOR (EUROFUNG)"/>
    <property type="match status" value="1"/>
</dbReference>
<evidence type="ECO:0000256" key="5">
    <source>
        <dbReference type="ARBA" id="ARBA00023125"/>
    </source>
</evidence>
<accession>E4UW65</accession>
<dbReference type="VEuPathDB" id="FungiDB:MGYG_04676"/>
<dbReference type="PANTHER" id="PTHR31001">
    <property type="entry name" value="UNCHARACTERIZED TRANSCRIPTIONAL REGULATORY PROTEIN"/>
    <property type="match status" value="1"/>
</dbReference>
<dbReference type="OMA" id="YEQARCT"/>
<dbReference type="RefSeq" id="XP_003172084.1">
    <property type="nucleotide sequence ID" value="XM_003172036.1"/>
</dbReference>
<dbReference type="GO" id="GO:0003677">
    <property type="term" value="F:DNA binding"/>
    <property type="evidence" value="ECO:0007669"/>
    <property type="project" value="UniProtKB-KW"/>
</dbReference>
<evidence type="ECO:0000313" key="13">
    <source>
        <dbReference type="Proteomes" id="UP000002669"/>
    </source>
</evidence>
<protein>
    <recommendedName>
        <fullName evidence="2">C6 finger domain transcription factor nscR</fullName>
    </recommendedName>
    <alternativeName>
        <fullName evidence="8">Neosartiricin B biosynthesis protein R</fullName>
    </alternativeName>
</protein>
<keyword evidence="13" id="KW-1185">Reference proteome</keyword>
<dbReference type="InterPro" id="IPR007219">
    <property type="entry name" value="XnlR_reg_dom"/>
</dbReference>
<dbReference type="Pfam" id="PF04082">
    <property type="entry name" value="Fungal_trans"/>
    <property type="match status" value="1"/>
</dbReference>
<dbReference type="CDD" id="cd12148">
    <property type="entry name" value="fungal_TF_MHR"/>
    <property type="match status" value="1"/>
</dbReference>
<keyword evidence="3" id="KW-0479">Metal-binding</keyword>
<feature type="domain" description="Zn(2)-C6 fungal-type" evidence="11">
    <location>
        <begin position="36"/>
        <end position="67"/>
    </location>
</feature>
<dbReference type="InterPro" id="IPR050613">
    <property type="entry name" value="Sec_Metabolite_Reg"/>
</dbReference>
<dbReference type="SMART" id="SM00066">
    <property type="entry name" value="GAL4"/>
    <property type="match status" value="1"/>
</dbReference>
<dbReference type="STRING" id="535722.E4UW65"/>
<proteinExistence type="predicted"/>
<dbReference type="eggNOG" id="ENOG502SHVI">
    <property type="taxonomic scope" value="Eukaryota"/>
</dbReference>
<dbReference type="SUPFAM" id="SSF57701">
    <property type="entry name" value="Zn2/Cys6 DNA-binding domain"/>
    <property type="match status" value="1"/>
</dbReference>
<feature type="region of interest" description="Disordered" evidence="10">
    <location>
        <begin position="104"/>
        <end position="128"/>
    </location>
</feature>
<evidence type="ECO:0000256" key="6">
    <source>
        <dbReference type="ARBA" id="ARBA00023163"/>
    </source>
</evidence>
<dbReference type="FunCoup" id="E4UW65">
    <property type="interactions" value="1185"/>
</dbReference>
<dbReference type="Proteomes" id="UP000002669">
    <property type="component" value="Unassembled WGS sequence"/>
</dbReference>
<evidence type="ECO:0000259" key="11">
    <source>
        <dbReference type="PROSITE" id="PS50048"/>
    </source>
</evidence>
<organism evidence="13">
    <name type="scientific">Arthroderma gypseum (strain ATCC MYA-4604 / CBS 118893)</name>
    <name type="common">Microsporum gypseum</name>
    <dbReference type="NCBI Taxonomy" id="535722"/>
    <lineage>
        <taxon>Eukaryota</taxon>
        <taxon>Fungi</taxon>
        <taxon>Dikarya</taxon>
        <taxon>Ascomycota</taxon>
        <taxon>Pezizomycotina</taxon>
        <taxon>Eurotiomycetes</taxon>
        <taxon>Eurotiomycetidae</taxon>
        <taxon>Onygenales</taxon>
        <taxon>Arthrodermataceae</taxon>
        <taxon>Nannizzia</taxon>
    </lineage>
</organism>
<gene>
    <name evidence="12" type="ORF">MGYG_04676</name>
</gene>
<feature type="region of interest" description="Disordered" evidence="10">
    <location>
        <begin position="1"/>
        <end position="27"/>
    </location>
</feature>
<dbReference type="InterPro" id="IPR036864">
    <property type="entry name" value="Zn2-C6_fun-type_DNA-bd_sf"/>
</dbReference>
<name>E4UW65_ARTGP</name>
<dbReference type="Pfam" id="PF00172">
    <property type="entry name" value="Zn_clus"/>
    <property type="match status" value="1"/>
</dbReference>
<dbReference type="GO" id="GO:0000981">
    <property type="term" value="F:DNA-binding transcription factor activity, RNA polymerase II-specific"/>
    <property type="evidence" value="ECO:0007669"/>
    <property type="project" value="InterPro"/>
</dbReference>
<dbReference type="GO" id="GO:0008270">
    <property type="term" value="F:zinc ion binding"/>
    <property type="evidence" value="ECO:0007669"/>
    <property type="project" value="InterPro"/>
</dbReference>
<evidence type="ECO:0000313" key="12">
    <source>
        <dbReference type="EMBL" id="EFR01673.1"/>
    </source>
</evidence>
<evidence type="ECO:0000256" key="3">
    <source>
        <dbReference type="ARBA" id="ARBA00022723"/>
    </source>
</evidence>
<keyword evidence="5" id="KW-0238">DNA-binding</keyword>
<keyword evidence="6" id="KW-0804">Transcription</keyword>
<evidence type="ECO:0000256" key="9">
    <source>
        <dbReference type="ARBA" id="ARBA00045154"/>
    </source>
</evidence>
<evidence type="ECO:0000256" key="7">
    <source>
        <dbReference type="ARBA" id="ARBA00023242"/>
    </source>
</evidence>
<evidence type="ECO:0000256" key="1">
    <source>
        <dbReference type="ARBA" id="ARBA00004123"/>
    </source>
</evidence>
<evidence type="ECO:0000256" key="4">
    <source>
        <dbReference type="ARBA" id="ARBA00023015"/>
    </source>
</evidence>
<dbReference type="Gene3D" id="4.10.240.10">
    <property type="entry name" value="Zn(2)-C6 fungal-type DNA-binding domain"/>
    <property type="match status" value="1"/>
</dbReference>
<dbReference type="SMART" id="SM00906">
    <property type="entry name" value="Fungal_trans"/>
    <property type="match status" value="1"/>
</dbReference>
<evidence type="ECO:0000256" key="10">
    <source>
        <dbReference type="SAM" id="MobiDB-lite"/>
    </source>
</evidence>
<dbReference type="GO" id="GO:0005634">
    <property type="term" value="C:nucleus"/>
    <property type="evidence" value="ECO:0007669"/>
    <property type="project" value="UniProtKB-SubCell"/>
</dbReference>
<dbReference type="HOGENOM" id="CLU_007426_4_0_1"/>
<dbReference type="InterPro" id="IPR001138">
    <property type="entry name" value="Zn2Cys6_DnaBD"/>
</dbReference>
<dbReference type="CDD" id="cd00067">
    <property type="entry name" value="GAL4"/>
    <property type="match status" value="1"/>
</dbReference>
<dbReference type="PROSITE" id="PS50048">
    <property type="entry name" value="ZN2_CY6_FUNGAL_2"/>
    <property type="match status" value="1"/>
</dbReference>
<dbReference type="GeneID" id="10027352"/>
<dbReference type="AlphaFoldDB" id="E4UW65"/>
<sequence>MSDPGGSQLPEVGAGKTPRGRARLLSSRRRERPLLSCTLCRRMKLRCDRQQPCGTCTQRSLGSSCSYASNTLQPGDGAQPRVSTMQDRLKHLETLVVDLMQKTSDVQERENSPHTADDSNPFSSGVDIANTASPASDYGSIRLTASGTSYVNSTHWAAILNEISDIKDHFEREEEAQVGPQPTVHNVSGWTGPLLLHSSIKPMSREEILSLIPPRSTVDRLVSHYFNFFEMSPATLHSFQFLEEVLSLLPVLLISLPLTFSQYEKFWEDPSAAPIIWLGLLFTIMCLATLFQRFRLDSNVQNAESLLIEQDLQKSMESFRQNIVNCLILGNYTQGGPYVLETLILYFTVELFIHTDTEIGVWILLGTIVQLAMHMGYHRDPKHFDERISPFIGEMRKRVWATIIELDLGISIQMGLPRLINPWQADTSEPSNLLDSDFNQAIIDMPPSRPETDLTPMLYRLVKSRVMSTVGYIWDFAADTRSYTYAEVMKMDKRLHDAHEAIPECLKWHSMAQCILDTPQVIMQKLSLDIILHRARIILHRKYSYCSPTRMQHSQSQQACLNAALKLLEYQHILHEETRPFCRLYQERWRVSSLINHDFLLATSILCFYVQQTRGVENNGSDVLQTETIWAALQRSNNIWLKSSDLSKEAQRAVKALSVVLGTSHSISNTRPEIEINTSIEQMLDTTILRSWASPTNDNLRSFFSPTFPTNADQQEITVHSQQKAQ</sequence>
<feature type="compositionally biased region" description="Basic and acidic residues" evidence="10">
    <location>
        <begin position="105"/>
        <end position="117"/>
    </location>
</feature>
<keyword evidence="4" id="KW-0805">Transcription regulation</keyword>
<dbReference type="EMBL" id="DS989825">
    <property type="protein sequence ID" value="EFR01673.1"/>
    <property type="molecule type" value="Genomic_DNA"/>
</dbReference>
<evidence type="ECO:0000256" key="8">
    <source>
        <dbReference type="ARBA" id="ARBA00031692"/>
    </source>
</evidence>
<dbReference type="OrthoDB" id="4170863at2759"/>
<comment type="function">
    <text evidence="9">Transcription factor that specifically regulates the neosartoricin B biosynthesis gene cluster.</text>
</comment>
<evidence type="ECO:0000256" key="2">
    <source>
        <dbReference type="ARBA" id="ARBA00018346"/>
    </source>
</evidence>
<dbReference type="GO" id="GO:0006351">
    <property type="term" value="P:DNA-templated transcription"/>
    <property type="evidence" value="ECO:0007669"/>
    <property type="project" value="InterPro"/>
</dbReference>